<sequence>MDDSTPSKRIMRVRDCMSKFWSQCGSMTKSIQVLDEKSIAELRSKKKNDPIALQQVINNAKASDSKIVEGGCKRKAKANDSQEIVSASSDLDKFKEHHVFA</sequence>
<evidence type="ECO:0000313" key="2">
    <source>
        <dbReference type="Proteomes" id="UP000824120"/>
    </source>
</evidence>
<accession>A0A9J5VYW6</accession>
<protein>
    <submittedName>
        <fullName evidence="1">Uncharacterized protein</fullName>
    </submittedName>
</protein>
<reference evidence="1" key="1">
    <citation type="submission" date="2020-09" db="EMBL/GenBank/DDBJ databases">
        <title>De no assembly of potato wild relative species, Solanum commersonii.</title>
        <authorList>
            <person name="Cho K."/>
        </authorList>
    </citation>
    <scope>NUCLEOTIDE SEQUENCE</scope>
    <source>
        <strain evidence="1">LZ3.2</strain>
        <tissue evidence="1">Leaf</tissue>
    </source>
</reference>
<keyword evidence="2" id="KW-1185">Reference proteome</keyword>
<comment type="caution">
    <text evidence="1">The sequence shown here is derived from an EMBL/GenBank/DDBJ whole genome shotgun (WGS) entry which is preliminary data.</text>
</comment>
<gene>
    <name evidence="1" type="ORF">H5410_064722</name>
</gene>
<dbReference type="EMBL" id="JACXVP010000181">
    <property type="protein sequence ID" value="KAG5568263.1"/>
    <property type="molecule type" value="Genomic_DNA"/>
</dbReference>
<dbReference type="Proteomes" id="UP000824120">
    <property type="component" value="Unassembled WGS sequence"/>
</dbReference>
<dbReference type="AlphaFoldDB" id="A0A9J5VYW6"/>
<name>A0A9J5VYW6_SOLCO</name>
<evidence type="ECO:0000313" key="1">
    <source>
        <dbReference type="EMBL" id="KAG5568263.1"/>
    </source>
</evidence>
<organism evidence="1 2">
    <name type="scientific">Solanum commersonii</name>
    <name type="common">Commerson's wild potato</name>
    <name type="synonym">Commerson's nightshade</name>
    <dbReference type="NCBI Taxonomy" id="4109"/>
    <lineage>
        <taxon>Eukaryota</taxon>
        <taxon>Viridiplantae</taxon>
        <taxon>Streptophyta</taxon>
        <taxon>Embryophyta</taxon>
        <taxon>Tracheophyta</taxon>
        <taxon>Spermatophyta</taxon>
        <taxon>Magnoliopsida</taxon>
        <taxon>eudicotyledons</taxon>
        <taxon>Gunneridae</taxon>
        <taxon>Pentapetalae</taxon>
        <taxon>asterids</taxon>
        <taxon>lamiids</taxon>
        <taxon>Solanales</taxon>
        <taxon>Solanaceae</taxon>
        <taxon>Solanoideae</taxon>
        <taxon>Solaneae</taxon>
        <taxon>Solanum</taxon>
    </lineage>
</organism>
<proteinExistence type="predicted"/>